<dbReference type="InterPro" id="IPR021858">
    <property type="entry name" value="Fun_TF"/>
</dbReference>
<comment type="caution">
    <text evidence="2">The sequence shown here is derived from an EMBL/GenBank/DDBJ whole genome shotgun (WGS) entry which is preliminary data.</text>
</comment>
<dbReference type="Pfam" id="PF11951">
    <property type="entry name" value="Fungal_trans_2"/>
    <property type="match status" value="1"/>
</dbReference>
<dbReference type="Proteomes" id="UP000325902">
    <property type="component" value="Unassembled WGS sequence"/>
</dbReference>
<feature type="region of interest" description="Disordered" evidence="1">
    <location>
        <begin position="179"/>
        <end position="200"/>
    </location>
</feature>
<accession>A0A5N5CZL8</accession>
<reference evidence="2 3" key="1">
    <citation type="journal article" date="2019" name="Sci. Rep.">
        <title>A multi-omics analysis of the grapevine pathogen Lasiodiplodia theobromae reveals that temperature affects the expression of virulence- and pathogenicity-related genes.</title>
        <authorList>
            <person name="Felix C."/>
            <person name="Meneses R."/>
            <person name="Goncalves M.F.M."/>
            <person name="Tilleman L."/>
            <person name="Duarte A.S."/>
            <person name="Jorrin-Novo J.V."/>
            <person name="Van de Peer Y."/>
            <person name="Deforce D."/>
            <person name="Van Nieuwerburgh F."/>
            <person name="Esteves A.C."/>
            <person name="Alves A."/>
        </authorList>
    </citation>
    <scope>NUCLEOTIDE SEQUENCE [LARGE SCALE GENOMIC DNA]</scope>
    <source>
        <strain evidence="2 3">LA-SOL3</strain>
    </source>
</reference>
<dbReference type="EMBL" id="VCHE01000121">
    <property type="protein sequence ID" value="KAB2570823.1"/>
    <property type="molecule type" value="Genomic_DNA"/>
</dbReference>
<dbReference type="OrthoDB" id="5333823at2759"/>
<name>A0A5N5CZL8_9PEZI</name>
<keyword evidence="3" id="KW-1185">Reference proteome</keyword>
<sequence>MSVLSGPEEFMASWCTDDNRPVFENGVYQIYSTTTHEWIKPLLVEKAKQSTALFVVCATIQICLDDDGLSLRFHHQFERALRTFQAELSACNGVIRSSTFGAGLLLCTLSLLQGLRWTSHILCMADLYNLHGALDTTVDSDPYTHHCLEVMGIMDLPGFVLGRTTTHLGFWRRFRSAQQRQRQQRGDKEGTEVEGEDIKDDGIEPVSGLPRSLLDLFARADEPGAETRFWLWPGGGGETDGEFVQAQLWDAWRYAGILDHRRRWRGRSAGAAREDASGAGVIVIPSTERLLFRLLSCLEAVRLGLEQPECGHLLVGNGTFYPFVMASLEFGVLDQRPAWRLALDRFCDKFLRPDRSRNVQVLLEALEDARRRGDGAFDADTAMRAQGVEIALF</sequence>
<evidence type="ECO:0000313" key="2">
    <source>
        <dbReference type="EMBL" id="KAB2570823.1"/>
    </source>
</evidence>
<protein>
    <submittedName>
        <fullName evidence="2">Uncharacterized protein</fullName>
    </submittedName>
</protein>
<dbReference type="AlphaFoldDB" id="A0A5N5CZL8"/>
<evidence type="ECO:0000256" key="1">
    <source>
        <dbReference type="SAM" id="MobiDB-lite"/>
    </source>
</evidence>
<proteinExistence type="predicted"/>
<evidence type="ECO:0000313" key="3">
    <source>
        <dbReference type="Proteomes" id="UP000325902"/>
    </source>
</evidence>
<gene>
    <name evidence="2" type="ORF">DBV05_g10492</name>
</gene>
<organism evidence="2 3">
    <name type="scientific">Lasiodiplodia theobromae</name>
    <dbReference type="NCBI Taxonomy" id="45133"/>
    <lineage>
        <taxon>Eukaryota</taxon>
        <taxon>Fungi</taxon>
        <taxon>Dikarya</taxon>
        <taxon>Ascomycota</taxon>
        <taxon>Pezizomycotina</taxon>
        <taxon>Dothideomycetes</taxon>
        <taxon>Dothideomycetes incertae sedis</taxon>
        <taxon>Botryosphaeriales</taxon>
        <taxon>Botryosphaeriaceae</taxon>
        <taxon>Lasiodiplodia</taxon>
    </lineage>
</organism>